<evidence type="ECO:0000313" key="3">
    <source>
        <dbReference type="Proteomes" id="UP000287651"/>
    </source>
</evidence>
<dbReference type="EMBL" id="AMZH03005964">
    <property type="protein sequence ID" value="RRT65027.1"/>
    <property type="molecule type" value="Genomic_DNA"/>
</dbReference>
<protein>
    <submittedName>
        <fullName evidence="2">Uncharacterized protein</fullName>
    </submittedName>
</protein>
<accession>A0A426ZM08</accession>
<feature type="non-terminal residue" evidence="2">
    <location>
        <position position="89"/>
    </location>
</feature>
<comment type="caution">
    <text evidence="2">The sequence shown here is derived from an EMBL/GenBank/DDBJ whole genome shotgun (WGS) entry which is preliminary data.</text>
</comment>
<feature type="compositionally biased region" description="Basic and acidic residues" evidence="1">
    <location>
        <begin position="17"/>
        <end position="30"/>
    </location>
</feature>
<proteinExistence type="predicted"/>
<dbReference type="AlphaFoldDB" id="A0A426ZM08"/>
<evidence type="ECO:0000313" key="2">
    <source>
        <dbReference type="EMBL" id="RRT65027.1"/>
    </source>
</evidence>
<feature type="region of interest" description="Disordered" evidence="1">
    <location>
        <begin position="1"/>
        <end position="89"/>
    </location>
</feature>
<gene>
    <name evidence="2" type="ORF">B296_00041381</name>
</gene>
<reference evidence="2 3" key="1">
    <citation type="journal article" date="2014" name="Agronomy (Basel)">
        <title>A Draft Genome Sequence for Ensete ventricosum, the Drought-Tolerant Tree Against Hunger.</title>
        <authorList>
            <person name="Harrison J."/>
            <person name="Moore K.A."/>
            <person name="Paszkiewicz K."/>
            <person name="Jones T."/>
            <person name="Grant M."/>
            <person name="Ambacheew D."/>
            <person name="Muzemil S."/>
            <person name="Studholme D.J."/>
        </authorList>
    </citation>
    <scope>NUCLEOTIDE SEQUENCE [LARGE SCALE GENOMIC DNA]</scope>
</reference>
<dbReference type="Proteomes" id="UP000287651">
    <property type="component" value="Unassembled WGS sequence"/>
</dbReference>
<name>A0A426ZM08_ENSVE</name>
<feature type="compositionally biased region" description="Basic and acidic residues" evidence="1">
    <location>
        <begin position="1"/>
        <end position="10"/>
    </location>
</feature>
<sequence length="89" mass="9913">MVPPKIDNRRSISTVDSRLREIKDQRKREEGEETEPLPSPPVGRPHPVALALSLPGPASDFSPARGDGTSPHARRRRNVSPREEKDRGD</sequence>
<organism evidence="2 3">
    <name type="scientific">Ensete ventricosum</name>
    <name type="common">Abyssinian banana</name>
    <name type="synonym">Musa ensete</name>
    <dbReference type="NCBI Taxonomy" id="4639"/>
    <lineage>
        <taxon>Eukaryota</taxon>
        <taxon>Viridiplantae</taxon>
        <taxon>Streptophyta</taxon>
        <taxon>Embryophyta</taxon>
        <taxon>Tracheophyta</taxon>
        <taxon>Spermatophyta</taxon>
        <taxon>Magnoliopsida</taxon>
        <taxon>Liliopsida</taxon>
        <taxon>Zingiberales</taxon>
        <taxon>Musaceae</taxon>
        <taxon>Ensete</taxon>
    </lineage>
</organism>
<feature type="compositionally biased region" description="Basic and acidic residues" evidence="1">
    <location>
        <begin position="80"/>
        <end position="89"/>
    </location>
</feature>
<evidence type="ECO:0000256" key="1">
    <source>
        <dbReference type="SAM" id="MobiDB-lite"/>
    </source>
</evidence>